<organism evidence="1 2">
    <name type="scientific">Bifidobacterium pseudocatenulatum</name>
    <dbReference type="NCBI Taxonomy" id="28026"/>
    <lineage>
        <taxon>Bacteria</taxon>
        <taxon>Bacillati</taxon>
        <taxon>Actinomycetota</taxon>
        <taxon>Actinomycetes</taxon>
        <taxon>Bifidobacteriales</taxon>
        <taxon>Bifidobacteriaceae</taxon>
        <taxon>Bifidobacterium</taxon>
    </lineage>
</organism>
<evidence type="ECO:0000313" key="1">
    <source>
        <dbReference type="EMBL" id="MCB4881042.1"/>
    </source>
</evidence>
<dbReference type="EMBL" id="JAHXEI010000015">
    <property type="protein sequence ID" value="MCB4881042.1"/>
    <property type="molecule type" value="Genomic_DNA"/>
</dbReference>
<gene>
    <name evidence="1" type="ORF">KZP06_10010</name>
</gene>
<proteinExistence type="predicted"/>
<reference evidence="1" key="1">
    <citation type="submission" date="2021-07" db="EMBL/GenBank/DDBJ databases">
        <title>Xylan utilisation by Bifidobacterium pseudocatenulatum.</title>
        <authorList>
            <person name="Watanabe Y."/>
        </authorList>
    </citation>
    <scope>NUCLEOTIDE SEQUENCE</scope>
    <source>
        <strain evidence="1">YIT12824</strain>
    </source>
</reference>
<name>A0AAW4TUZ5_BIFPS</name>
<comment type="caution">
    <text evidence="1">The sequence shown here is derived from an EMBL/GenBank/DDBJ whole genome shotgun (WGS) entry which is preliminary data.</text>
</comment>
<sequence length="484" mass="52922">MIDLNPMRGEFVGGGIPRTAGGHPYNPLAGGYTFDDDCYWESCTELREIRDFAVWHMVSPYAVLACVLARIVAATPPHIVLPALVGASYGSLNFGVVLLGGPSSGKDTAYTTAEHLVPDVRGAYEGAPATGQAVSAIFAVRSESGSDGDGYRTEFVNGRAILRYTEISTLQALMGRKESTLRSTLLDVFSGHRIGETTKDRSLSVVIPDHGYRGIPVISAQPSSIDVFTNGYGVGLQQRFLYVSALSDRIANLRVDFRDTTPEPDTTMFPYDQGILPADLPAEIMGKVYSEGGYGKLALEGMEGARYELKPMTFPKIVEEHVIFDRIRTNSMDSPASPTAHSTYMRMKLAAAMHLLRLGSGGDPLVVSEEDWELAGVLADDSAKTFEDARKQSDIMRSERMAERMKLTDDASDVAETQRAKKVEDRIMSLLENAPSHELSRRSLHNSISKRQREVLSPALENLMRSGRVRASSKGAGGEWYKLI</sequence>
<evidence type="ECO:0008006" key="3">
    <source>
        <dbReference type="Google" id="ProtNLM"/>
    </source>
</evidence>
<dbReference type="AlphaFoldDB" id="A0AAW4TUZ5"/>
<evidence type="ECO:0000313" key="2">
    <source>
        <dbReference type="Proteomes" id="UP001197735"/>
    </source>
</evidence>
<accession>A0AAW4TUZ5</accession>
<dbReference type="Proteomes" id="UP001197735">
    <property type="component" value="Unassembled WGS sequence"/>
</dbReference>
<dbReference type="RefSeq" id="WP_034879853.1">
    <property type="nucleotide sequence ID" value="NZ_CDPW01000006.1"/>
</dbReference>
<protein>
    <recommendedName>
        <fullName evidence="3">DUF3987 domain-containing protein</fullName>
    </recommendedName>
</protein>